<dbReference type="SMART" id="SM00864">
    <property type="entry name" value="Tubulin"/>
    <property type="match status" value="1"/>
</dbReference>
<reference evidence="7" key="1">
    <citation type="submission" date="2020-11" db="EMBL/GenBank/DDBJ databases">
        <title>Chlorella ohadii genome sequencing and assembly.</title>
        <authorList>
            <person name="Murik O."/>
            <person name="Treves H."/>
            <person name="Kedem I."/>
            <person name="Shotland Y."/>
            <person name="Kaplan A."/>
        </authorList>
    </citation>
    <scope>NUCLEOTIDE SEQUENCE</scope>
    <source>
        <strain evidence="7">1</strain>
    </source>
</reference>
<dbReference type="Proteomes" id="UP001205105">
    <property type="component" value="Unassembled WGS sequence"/>
</dbReference>
<dbReference type="PANTHER" id="PTHR11588">
    <property type="entry name" value="TUBULIN"/>
    <property type="match status" value="1"/>
</dbReference>
<evidence type="ECO:0000313" key="7">
    <source>
        <dbReference type="EMBL" id="KAI7839946.1"/>
    </source>
</evidence>
<dbReference type="InterPro" id="IPR008280">
    <property type="entry name" value="Tub_FtsZ_C"/>
</dbReference>
<keyword evidence="2 5" id="KW-0493">Microtubule</keyword>
<dbReference type="SUPFAM" id="SSF52490">
    <property type="entry name" value="Tubulin nucleotide-binding domain-like"/>
    <property type="match status" value="1"/>
</dbReference>
<dbReference type="GO" id="GO:0005874">
    <property type="term" value="C:microtubule"/>
    <property type="evidence" value="ECO:0007669"/>
    <property type="project" value="UniProtKB-KW"/>
</dbReference>
<dbReference type="EMBL" id="JADXDR010000089">
    <property type="protein sequence ID" value="KAI7839946.1"/>
    <property type="molecule type" value="Genomic_DNA"/>
</dbReference>
<dbReference type="InterPro" id="IPR036525">
    <property type="entry name" value="Tubulin/FtsZ_GTPase_sf"/>
</dbReference>
<protein>
    <recommendedName>
        <fullName evidence="6">Tubulin/FtsZ GTPase domain-containing protein</fullName>
    </recommendedName>
</protein>
<comment type="caution">
    <text evidence="7">The sequence shown here is derived from an EMBL/GenBank/DDBJ whole genome shotgun (WGS) entry which is preliminary data.</text>
</comment>
<comment type="similarity">
    <text evidence="1 5">Belongs to the tubulin family.</text>
</comment>
<evidence type="ECO:0000256" key="4">
    <source>
        <dbReference type="ARBA" id="ARBA00023134"/>
    </source>
</evidence>
<keyword evidence="8" id="KW-1185">Reference proteome</keyword>
<proteinExistence type="inferred from homology"/>
<evidence type="ECO:0000256" key="5">
    <source>
        <dbReference type="RuleBase" id="RU000352"/>
    </source>
</evidence>
<evidence type="ECO:0000256" key="1">
    <source>
        <dbReference type="ARBA" id="ARBA00009636"/>
    </source>
</evidence>
<dbReference type="PRINTS" id="PR01161">
    <property type="entry name" value="TUBULIN"/>
</dbReference>
<keyword evidence="4 5" id="KW-0342">GTP-binding</keyword>
<name>A0AAD5H0Y8_9CHLO</name>
<feature type="domain" description="Tubulin/FtsZ GTPase" evidence="6">
    <location>
        <begin position="57"/>
        <end position="267"/>
    </location>
</feature>
<dbReference type="InterPro" id="IPR000217">
    <property type="entry name" value="Tubulin"/>
</dbReference>
<evidence type="ECO:0000259" key="6">
    <source>
        <dbReference type="SMART" id="SM00864"/>
    </source>
</evidence>
<evidence type="ECO:0000256" key="2">
    <source>
        <dbReference type="ARBA" id="ARBA00022701"/>
    </source>
</evidence>
<dbReference type="AlphaFoldDB" id="A0AAD5H0Y8"/>
<dbReference type="GO" id="GO:0007017">
    <property type="term" value="P:microtubule-based process"/>
    <property type="evidence" value="ECO:0007669"/>
    <property type="project" value="InterPro"/>
</dbReference>
<sequence>MPRELITVSVGQAGNQIGHRFFELAVKEHAAFNTDGLFSESMSSFFRNVDGGADLPLSAPAGKGGERRPLPINDLRARAVLEEGVVNGILRGPLAELFDSRQLLTDVSGAGNNWAVGNCVYGPQYQDSLSNVAEACDSLQGFMLLHSLGGGTGSGLGSHIIEQLADEYSEVERFSACVLPSPEHDDVVTSPFNACLSLAKLAEHADCVLPVDNQALADICAAAERSRTPRRGAAATAAGKGEQPFDAMNSIAANLLLHLTASVRFEGQLNLDLNEVTTNLVPYPRLHFLLAGMTPLGAATTAAAAASRQAGARSIDQARARGRGNMREHCGSAVPVLWKCRALRHCSCSPALLCHSSNVLHLPMPQAFLDVLSPAHQLVKVQPKQASPSTYGLLDRQCMSTCSAADVGAMLV</sequence>
<dbReference type="InterPro" id="IPR003008">
    <property type="entry name" value="Tubulin_FtsZ_GTPase"/>
</dbReference>
<keyword evidence="3 5" id="KW-0547">Nucleotide-binding</keyword>
<gene>
    <name evidence="7" type="ORF">COHA_006340</name>
</gene>
<dbReference type="InterPro" id="IPR004057">
    <property type="entry name" value="Epsilon_tubulin"/>
</dbReference>
<organism evidence="7 8">
    <name type="scientific">Chlorella ohadii</name>
    <dbReference type="NCBI Taxonomy" id="2649997"/>
    <lineage>
        <taxon>Eukaryota</taxon>
        <taxon>Viridiplantae</taxon>
        <taxon>Chlorophyta</taxon>
        <taxon>core chlorophytes</taxon>
        <taxon>Trebouxiophyceae</taxon>
        <taxon>Chlorellales</taxon>
        <taxon>Chlorellaceae</taxon>
        <taxon>Chlorella clade</taxon>
        <taxon>Chlorella</taxon>
    </lineage>
</organism>
<dbReference type="PRINTS" id="PR01519">
    <property type="entry name" value="EPSLNTUBULIN"/>
</dbReference>
<evidence type="ECO:0000256" key="3">
    <source>
        <dbReference type="ARBA" id="ARBA00022741"/>
    </source>
</evidence>
<evidence type="ECO:0000313" key="8">
    <source>
        <dbReference type="Proteomes" id="UP001205105"/>
    </source>
</evidence>
<accession>A0AAD5H0Y8</accession>
<dbReference type="GO" id="GO:0005525">
    <property type="term" value="F:GTP binding"/>
    <property type="evidence" value="ECO:0007669"/>
    <property type="project" value="UniProtKB-UniRule"/>
</dbReference>
<dbReference type="PROSITE" id="PS00227">
    <property type="entry name" value="TUBULIN"/>
    <property type="match status" value="1"/>
</dbReference>
<dbReference type="Gene3D" id="3.40.50.1440">
    <property type="entry name" value="Tubulin/FtsZ, GTPase domain"/>
    <property type="match status" value="1"/>
</dbReference>
<dbReference type="InterPro" id="IPR017975">
    <property type="entry name" value="Tubulin_CS"/>
</dbReference>
<dbReference type="Pfam" id="PF00091">
    <property type="entry name" value="Tubulin"/>
    <property type="match status" value="1"/>
</dbReference>
<dbReference type="SUPFAM" id="SSF55307">
    <property type="entry name" value="Tubulin C-terminal domain-like"/>
    <property type="match status" value="1"/>
</dbReference>